<evidence type="ECO:0000313" key="1">
    <source>
        <dbReference type="EMBL" id="SDT49649.1"/>
    </source>
</evidence>
<name>A0A1H2AV36_9BRAD</name>
<dbReference type="EMBL" id="LT629750">
    <property type="protein sequence ID" value="SDT49649.1"/>
    <property type="molecule type" value="Genomic_DNA"/>
</dbReference>
<organism evidence="1 2">
    <name type="scientific">Bradyrhizobium canariense</name>
    <dbReference type="NCBI Taxonomy" id="255045"/>
    <lineage>
        <taxon>Bacteria</taxon>
        <taxon>Pseudomonadati</taxon>
        <taxon>Pseudomonadota</taxon>
        <taxon>Alphaproteobacteria</taxon>
        <taxon>Hyphomicrobiales</taxon>
        <taxon>Nitrobacteraceae</taxon>
        <taxon>Bradyrhizobium</taxon>
    </lineage>
</organism>
<dbReference type="Proteomes" id="UP000243904">
    <property type="component" value="Chromosome I"/>
</dbReference>
<protein>
    <submittedName>
        <fullName evidence="1">Uncharacterized protein</fullName>
    </submittedName>
</protein>
<proteinExistence type="predicted"/>
<sequence>MRDWPGEAGVKRNFLQVVIGVADFAQRSVIA</sequence>
<gene>
    <name evidence="1" type="ORF">SAMN05444158_6494</name>
</gene>
<reference evidence="2" key="1">
    <citation type="submission" date="2016-10" db="EMBL/GenBank/DDBJ databases">
        <authorList>
            <person name="Varghese N."/>
            <person name="Submissions S."/>
        </authorList>
    </citation>
    <scope>NUCLEOTIDE SEQUENCE [LARGE SCALE GENOMIC DNA]</scope>
    <source>
        <strain evidence="2">GAS369</strain>
    </source>
</reference>
<evidence type="ECO:0000313" key="2">
    <source>
        <dbReference type="Proteomes" id="UP000243904"/>
    </source>
</evidence>
<keyword evidence="2" id="KW-1185">Reference proteome</keyword>
<accession>A0A1H2AV36</accession>
<dbReference type="AlphaFoldDB" id="A0A1H2AV36"/>